<dbReference type="PANTHER" id="PTHR33048:SF47">
    <property type="entry name" value="INTEGRAL MEMBRANE PROTEIN-RELATED"/>
    <property type="match status" value="1"/>
</dbReference>
<dbReference type="EMBL" id="KZ805777">
    <property type="protein sequence ID" value="PVH91798.1"/>
    <property type="molecule type" value="Genomic_DNA"/>
</dbReference>
<dbReference type="AlphaFoldDB" id="A0A2V1D181"/>
<protein>
    <recommendedName>
        <fullName evidence="7">Rhodopsin domain-containing protein</fullName>
    </recommendedName>
</protein>
<feature type="domain" description="Rhodopsin" evidence="7">
    <location>
        <begin position="54"/>
        <end position="255"/>
    </location>
</feature>
<dbReference type="InterPro" id="IPR049326">
    <property type="entry name" value="Rhodopsin_dom_fungi"/>
</dbReference>
<dbReference type="STRING" id="97972.A0A2V1D181"/>
<dbReference type="OrthoDB" id="444631at2759"/>
<reference evidence="8 9" key="1">
    <citation type="journal article" date="2018" name="Sci. Rep.">
        <title>Comparative genomics provides insights into the lifestyle and reveals functional heterogeneity of dark septate endophytic fungi.</title>
        <authorList>
            <person name="Knapp D.G."/>
            <person name="Nemeth J.B."/>
            <person name="Barry K."/>
            <person name="Hainaut M."/>
            <person name="Henrissat B."/>
            <person name="Johnson J."/>
            <person name="Kuo A."/>
            <person name="Lim J.H.P."/>
            <person name="Lipzen A."/>
            <person name="Nolan M."/>
            <person name="Ohm R.A."/>
            <person name="Tamas L."/>
            <person name="Grigoriev I.V."/>
            <person name="Spatafora J.W."/>
            <person name="Nagy L.G."/>
            <person name="Kovacs G.M."/>
        </authorList>
    </citation>
    <scope>NUCLEOTIDE SEQUENCE [LARGE SCALE GENOMIC DNA]</scope>
    <source>
        <strain evidence="8 9">DSE2036</strain>
    </source>
</reference>
<dbReference type="GO" id="GO:0016020">
    <property type="term" value="C:membrane"/>
    <property type="evidence" value="ECO:0007669"/>
    <property type="project" value="UniProtKB-SubCell"/>
</dbReference>
<evidence type="ECO:0000256" key="5">
    <source>
        <dbReference type="ARBA" id="ARBA00038359"/>
    </source>
</evidence>
<keyword evidence="9" id="KW-1185">Reference proteome</keyword>
<feature type="transmembrane region" description="Helical" evidence="6">
    <location>
        <begin position="85"/>
        <end position="104"/>
    </location>
</feature>
<feature type="transmembrane region" description="Helical" evidence="6">
    <location>
        <begin position="231"/>
        <end position="250"/>
    </location>
</feature>
<dbReference type="Pfam" id="PF20684">
    <property type="entry name" value="Fung_rhodopsin"/>
    <property type="match status" value="1"/>
</dbReference>
<feature type="transmembrane region" description="Helical" evidence="6">
    <location>
        <begin position="191"/>
        <end position="211"/>
    </location>
</feature>
<feature type="non-terminal residue" evidence="8">
    <location>
        <position position="274"/>
    </location>
</feature>
<name>A0A2V1D181_9PLEO</name>
<comment type="similarity">
    <text evidence="5">Belongs to the SAT4 family.</text>
</comment>
<accession>A0A2V1D181</accession>
<evidence type="ECO:0000256" key="2">
    <source>
        <dbReference type="ARBA" id="ARBA00022692"/>
    </source>
</evidence>
<evidence type="ECO:0000256" key="6">
    <source>
        <dbReference type="SAM" id="Phobius"/>
    </source>
</evidence>
<feature type="transmembrane region" description="Helical" evidence="6">
    <location>
        <begin position="154"/>
        <end position="179"/>
    </location>
</feature>
<keyword evidence="4 6" id="KW-0472">Membrane</keyword>
<organism evidence="8 9">
    <name type="scientific">Periconia macrospinosa</name>
    <dbReference type="NCBI Taxonomy" id="97972"/>
    <lineage>
        <taxon>Eukaryota</taxon>
        <taxon>Fungi</taxon>
        <taxon>Dikarya</taxon>
        <taxon>Ascomycota</taxon>
        <taxon>Pezizomycotina</taxon>
        <taxon>Dothideomycetes</taxon>
        <taxon>Pleosporomycetidae</taxon>
        <taxon>Pleosporales</taxon>
        <taxon>Massarineae</taxon>
        <taxon>Periconiaceae</taxon>
        <taxon>Periconia</taxon>
    </lineage>
</organism>
<evidence type="ECO:0000313" key="8">
    <source>
        <dbReference type="EMBL" id="PVH91798.1"/>
    </source>
</evidence>
<evidence type="ECO:0000256" key="3">
    <source>
        <dbReference type="ARBA" id="ARBA00022989"/>
    </source>
</evidence>
<feature type="non-terminal residue" evidence="8">
    <location>
        <position position="1"/>
    </location>
</feature>
<keyword evidence="3 6" id="KW-1133">Transmembrane helix</keyword>
<feature type="transmembrane region" description="Helical" evidence="6">
    <location>
        <begin position="20"/>
        <end position="40"/>
    </location>
</feature>
<evidence type="ECO:0000313" key="9">
    <source>
        <dbReference type="Proteomes" id="UP000244855"/>
    </source>
</evidence>
<dbReference type="Proteomes" id="UP000244855">
    <property type="component" value="Unassembled WGS sequence"/>
</dbReference>
<evidence type="ECO:0000259" key="7">
    <source>
        <dbReference type="Pfam" id="PF20684"/>
    </source>
</evidence>
<evidence type="ECO:0000256" key="1">
    <source>
        <dbReference type="ARBA" id="ARBA00004141"/>
    </source>
</evidence>
<feature type="transmembrane region" description="Helical" evidence="6">
    <location>
        <begin position="111"/>
        <end position="134"/>
    </location>
</feature>
<gene>
    <name evidence="8" type="ORF">DM02DRAFT_468896</name>
</gene>
<sequence>PPPGITPNFANPSSRVHTFVTLNIVFMSISTLFMGLRFYTARFILRHIRADDYTRFGFGRHLWDVPFPVFSPHFLQLGAISGTFAGISIMLTKLSILTLFLRFISQRNLRIAVYIIMTIVVAYSLVTSFEWLYACRPLEKLWDLTITGGSCIDWLKITVFNGVMNTLTDAVILVLPVLFLRKLQLPKKQKIGIAVLLMAGGFILIVSIIRLKHSIDIVHTMDLTWEGITVGLWWATEVHIAIVCACISAGKPFLRKYMPRVIGSTLRSRTASTK</sequence>
<keyword evidence="2 6" id="KW-0812">Transmembrane</keyword>
<comment type="subcellular location">
    <subcellularLocation>
        <location evidence="1">Membrane</location>
        <topology evidence="1">Multi-pass membrane protein</topology>
    </subcellularLocation>
</comment>
<dbReference type="PANTHER" id="PTHR33048">
    <property type="entry name" value="PTH11-LIKE INTEGRAL MEMBRANE PROTEIN (AFU_ORTHOLOGUE AFUA_5G11245)"/>
    <property type="match status" value="1"/>
</dbReference>
<dbReference type="InterPro" id="IPR052337">
    <property type="entry name" value="SAT4-like"/>
</dbReference>
<evidence type="ECO:0000256" key="4">
    <source>
        <dbReference type="ARBA" id="ARBA00023136"/>
    </source>
</evidence>
<proteinExistence type="inferred from homology"/>